<evidence type="ECO:0000256" key="3">
    <source>
        <dbReference type="ARBA" id="ARBA00022968"/>
    </source>
</evidence>
<dbReference type="GO" id="GO:0017004">
    <property type="term" value="P:cytochrome complex assembly"/>
    <property type="evidence" value="ECO:0007669"/>
    <property type="project" value="UniProtKB-KW"/>
</dbReference>
<comment type="subcellular location">
    <subcellularLocation>
        <location evidence="1">Cell envelope</location>
    </subcellularLocation>
</comment>
<dbReference type="InterPro" id="IPR013766">
    <property type="entry name" value="Thioredoxin_domain"/>
</dbReference>
<dbReference type="Proteomes" id="UP000612893">
    <property type="component" value="Unassembled WGS sequence"/>
</dbReference>
<dbReference type="PANTHER" id="PTHR42852:SF6">
    <property type="entry name" value="THIOL:DISULFIDE INTERCHANGE PROTEIN DSBE"/>
    <property type="match status" value="1"/>
</dbReference>
<dbReference type="SUPFAM" id="SSF52833">
    <property type="entry name" value="Thioredoxin-like"/>
    <property type="match status" value="1"/>
</dbReference>
<keyword evidence="6" id="KW-0732">Signal</keyword>
<dbReference type="GO" id="GO:0030313">
    <property type="term" value="C:cell envelope"/>
    <property type="evidence" value="ECO:0007669"/>
    <property type="project" value="UniProtKB-SubCell"/>
</dbReference>
<dbReference type="Gene3D" id="3.40.30.10">
    <property type="entry name" value="Glutaredoxin"/>
    <property type="match status" value="1"/>
</dbReference>
<comment type="caution">
    <text evidence="8">The sequence shown here is derived from an EMBL/GenBank/DDBJ whole genome shotgun (WGS) entry which is preliminary data.</text>
</comment>
<dbReference type="Pfam" id="PF00578">
    <property type="entry name" value="AhpC-TSA"/>
    <property type="match status" value="1"/>
</dbReference>
<organism evidence="8 9">
    <name type="scientific">Candidatus Nephthysia bennettiae</name>
    <dbReference type="NCBI Taxonomy" id="3127016"/>
    <lineage>
        <taxon>Bacteria</taxon>
        <taxon>Bacillati</taxon>
        <taxon>Candidatus Dormiibacterota</taxon>
        <taxon>Candidatus Dormibacteria</taxon>
        <taxon>Candidatus Dormibacterales</taxon>
        <taxon>Candidatus Dormibacteraceae</taxon>
        <taxon>Candidatus Nephthysia</taxon>
    </lineage>
</organism>
<keyword evidence="5" id="KW-0676">Redox-active center</keyword>
<feature type="chain" id="PRO_5044744197" evidence="6">
    <location>
        <begin position="27"/>
        <end position="325"/>
    </location>
</feature>
<evidence type="ECO:0000256" key="2">
    <source>
        <dbReference type="ARBA" id="ARBA00022748"/>
    </source>
</evidence>
<evidence type="ECO:0000256" key="4">
    <source>
        <dbReference type="ARBA" id="ARBA00023157"/>
    </source>
</evidence>
<reference evidence="8" key="1">
    <citation type="submission" date="2020-10" db="EMBL/GenBank/DDBJ databases">
        <title>Ca. Dormibacterota MAGs.</title>
        <authorList>
            <person name="Montgomery K."/>
        </authorList>
    </citation>
    <scope>NUCLEOTIDE SEQUENCE [LARGE SCALE GENOMIC DNA]</scope>
    <source>
        <strain evidence="8">SC8812_S17_10</strain>
    </source>
</reference>
<dbReference type="CDD" id="cd02966">
    <property type="entry name" value="TlpA_like_family"/>
    <property type="match status" value="1"/>
</dbReference>
<evidence type="ECO:0000313" key="9">
    <source>
        <dbReference type="Proteomes" id="UP000612893"/>
    </source>
</evidence>
<keyword evidence="3" id="KW-0735">Signal-anchor</keyword>
<evidence type="ECO:0000256" key="5">
    <source>
        <dbReference type="ARBA" id="ARBA00023284"/>
    </source>
</evidence>
<name>A0A934K7A6_9BACT</name>
<dbReference type="InterPro" id="IPR036249">
    <property type="entry name" value="Thioredoxin-like_sf"/>
</dbReference>
<evidence type="ECO:0000256" key="6">
    <source>
        <dbReference type="SAM" id="SignalP"/>
    </source>
</evidence>
<keyword evidence="3" id="KW-0812">Transmembrane</keyword>
<dbReference type="AlphaFoldDB" id="A0A934K7A6"/>
<proteinExistence type="predicted"/>
<sequence>MPRADVRFIGTLLAAALLTAACGGGASVGGRAAASTARPIPAGFTRYDGAQLGVELALAPGWNVAGTDPQSGISFNGPNGLVMLVHVEQAVSPDLDANTAVLLGELTHGSGVSKSLRAAAKLAERPAEKISGRFPAAGMTEGIEAYVMVESHRAWAVVLAGAPDQVDAARSDFDRMVGTFRLVGARPSPPARATVGLPAPTFPELDRIKGPVVINFFATWCPDCRTEMPLMARRAASSHGRFTLLGVDCCSDSPSGVPGFLEGMGIRNDFRHLAYDNDGHLGRAYGLLGPPTTAFLDGDHVLRQVVIGSLTAATLEQGLKAAEAA</sequence>
<dbReference type="RefSeq" id="WP_338205531.1">
    <property type="nucleotide sequence ID" value="NZ_JAEKNR010000242.1"/>
</dbReference>
<protein>
    <submittedName>
        <fullName evidence="8">TlpA family protein disulfide reductase</fullName>
    </submittedName>
</protein>
<keyword evidence="4" id="KW-1015">Disulfide bond</keyword>
<feature type="domain" description="Thioredoxin" evidence="7">
    <location>
        <begin position="193"/>
        <end position="324"/>
    </location>
</feature>
<dbReference type="InterPro" id="IPR050553">
    <property type="entry name" value="Thioredoxin_ResA/DsbE_sf"/>
</dbReference>
<dbReference type="PROSITE" id="PS51352">
    <property type="entry name" value="THIOREDOXIN_2"/>
    <property type="match status" value="1"/>
</dbReference>
<feature type="signal peptide" evidence="6">
    <location>
        <begin position="1"/>
        <end position="26"/>
    </location>
</feature>
<dbReference type="EMBL" id="JAEKNR010000242">
    <property type="protein sequence ID" value="MBJ7601329.1"/>
    <property type="molecule type" value="Genomic_DNA"/>
</dbReference>
<keyword evidence="9" id="KW-1185">Reference proteome</keyword>
<gene>
    <name evidence="8" type="ORF">JF922_25060</name>
</gene>
<accession>A0A934K7A6</accession>
<evidence type="ECO:0000256" key="1">
    <source>
        <dbReference type="ARBA" id="ARBA00004196"/>
    </source>
</evidence>
<dbReference type="InterPro" id="IPR000866">
    <property type="entry name" value="AhpC/TSA"/>
</dbReference>
<dbReference type="PANTHER" id="PTHR42852">
    <property type="entry name" value="THIOL:DISULFIDE INTERCHANGE PROTEIN DSBE"/>
    <property type="match status" value="1"/>
</dbReference>
<evidence type="ECO:0000313" key="8">
    <source>
        <dbReference type="EMBL" id="MBJ7601329.1"/>
    </source>
</evidence>
<evidence type="ECO:0000259" key="7">
    <source>
        <dbReference type="PROSITE" id="PS51352"/>
    </source>
</evidence>
<dbReference type="PROSITE" id="PS51257">
    <property type="entry name" value="PROKAR_LIPOPROTEIN"/>
    <property type="match status" value="1"/>
</dbReference>
<keyword evidence="2" id="KW-0201">Cytochrome c-type biogenesis</keyword>